<reference evidence="2 3" key="1">
    <citation type="submission" date="2018-12" db="EMBL/GenBank/DDBJ databases">
        <title>Draft genome sequence of Xylaria grammica IHI A82.</title>
        <authorList>
            <person name="Buettner E."/>
            <person name="Kellner H."/>
        </authorList>
    </citation>
    <scope>NUCLEOTIDE SEQUENCE [LARGE SCALE GENOMIC DNA]</scope>
    <source>
        <strain evidence="2 3">IHI A82</strain>
    </source>
</reference>
<comment type="caution">
    <text evidence="2">The sequence shown here is derived from an EMBL/GenBank/DDBJ whole genome shotgun (WGS) entry which is preliminary data.</text>
</comment>
<protein>
    <submittedName>
        <fullName evidence="2">Uncharacterized protein</fullName>
    </submittedName>
</protein>
<dbReference type="EMBL" id="RYZI01000071">
    <property type="protein sequence ID" value="RWA11728.1"/>
    <property type="molecule type" value="Genomic_DNA"/>
</dbReference>
<feature type="compositionally biased region" description="Polar residues" evidence="1">
    <location>
        <begin position="35"/>
        <end position="53"/>
    </location>
</feature>
<organism evidence="2 3">
    <name type="scientific">Xylaria grammica</name>
    <dbReference type="NCBI Taxonomy" id="363999"/>
    <lineage>
        <taxon>Eukaryota</taxon>
        <taxon>Fungi</taxon>
        <taxon>Dikarya</taxon>
        <taxon>Ascomycota</taxon>
        <taxon>Pezizomycotina</taxon>
        <taxon>Sordariomycetes</taxon>
        <taxon>Xylariomycetidae</taxon>
        <taxon>Xylariales</taxon>
        <taxon>Xylariaceae</taxon>
        <taxon>Xylaria</taxon>
    </lineage>
</organism>
<proteinExistence type="predicted"/>
<name>A0A439DBI7_9PEZI</name>
<evidence type="ECO:0000313" key="3">
    <source>
        <dbReference type="Proteomes" id="UP000286045"/>
    </source>
</evidence>
<dbReference type="AlphaFoldDB" id="A0A439DBI7"/>
<feature type="region of interest" description="Disordered" evidence="1">
    <location>
        <begin position="35"/>
        <end position="94"/>
    </location>
</feature>
<feature type="compositionally biased region" description="Basic and acidic residues" evidence="1">
    <location>
        <begin position="78"/>
        <end position="94"/>
    </location>
</feature>
<evidence type="ECO:0000313" key="2">
    <source>
        <dbReference type="EMBL" id="RWA11728.1"/>
    </source>
</evidence>
<dbReference type="Proteomes" id="UP000286045">
    <property type="component" value="Unassembled WGS sequence"/>
</dbReference>
<accession>A0A439DBI7</accession>
<evidence type="ECO:0000256" key="1">
    <source>
        <dbReference type="SAM" id="MobiDB-lite"/>
    </source>
</evidence>
<keyword evidence="3" id="KW-1185">Reference proteome</keyword>
<sequence length="94" mass="10309">MITLYATGTVRPEHRIIDEYTAIFDLQTARSAWVRSSSTYASSTNAIKSASRYTSEDPTEASDHTQLGSEEDFSSGLEGDKSEKLGQPDEKSEA</sequence>
<gene>
    <name evidence="2" type="ORF">EKO27_g3376</name>
</gene>